<reference evidence="2 3" key="1">
    <citation type="submission" date="2014-12" db="EMBL/GenBank/DDBJ databases">
        <title>Draft Genome Sequence of Pseudoalteromonas luteoviolacea HI1.</title>
        <authorList>
            <person name="Asahina A.Y."/>
            <person name="Hadfield M.G."/>
        </authorList>
    </citation>
    <scope>NUCLEOTIDE SEQUENCE [LARGE SCALE GENOMIC DNA]</scope>
    <source>
        <strain evidence="2 3">HI1</strain>
    </source>
</reference>
<dbReference type="EMBL" id="JWIC01000006">
    <property type="protein sequence ID" value="KID56683.1"/>
    <property type="molecule type" value="Genomic_DNA"/>
</dbReference>
<accession>A0A0C1MPY8</accession>
<dbReference type="Gene3D" id="3.60.15.10">
    <property type="entry name" value="Ribonuclease Z/Hydroxyacylglutathione hydrolase-like"/>
    <property type="match status" value="1"/>
</dbReference>
<dbReference type="Proteomes" id="UP000031327">
    <property type="component" value="Unassembled WGS sequence"/>
</dbReference>
<dbReference type="AlphaFoldDB" id="A0A0C1MPY8"/>
<proteinExistence type="predicted"/>
<dbReference type="CDD" id="cd07715">
    <property type="entry name" value="TaR3-like_MBL-fold"/>
    <property type="match status" value="1"/>
</dbReference>
<evidence type="ECO:0000313" key="2">
    <source>
        <dbReference type="EMBL" id="KID56683.1"/>
    </source>
</evidence>
<comment type="caution">
    <text evidence="2">The sequence shown here is derived from an EMBL/GenBank/DDBJ whole genome shotgun (WGS) entry which is preliminary data.</text>
</comment>
<gene>
    <name evidence="2" type="ORF">JF50_12235</name>
</gene>
<dbReference type="InterPro" id="IPR001279">
    <property type="entry name" value="Metallo-B-lactamas"/>
</dbReference>
<dbReference type="Pfam" id="PF12706">
    <property type="entry name" value="Lactamase_B_2"/>
    <property type="match status" value="1"/>
</dbReference>
<dbReference type="SUPFAM" id="SSF56281">
    <property type="entry name" value="Metallo-hydrolase/oxidoreductase"/>
    <property type="match status" value="1"/>
</dbReference>
<evidence type="ECO:0000259" key="1">
    <source>
        <dbReference type="Pfam" id="PF12706"/>
    </source>
</evidence>
<evidence type="ECO:0000313" key="3">
    <source>
        <dbReference type="Proteomes" id="UP000031327"/>
    </source>
</evidence>
<dbReference type="RefSeq" id="WP_039609751.1">
    <property type="nucleotide sequence ID" value="NZ_JWIC01000006.1"/>
</dbReference>
<dbReference type="InterPro" id="IPR036866">
    <property type="entry name" value="RibonucZ/Hydroxyglut_hydro"/>
</dbReference>
<name>A0A0C1MPY8_9GAMM</name>
<sequence length="272" mass="30431">MQLKFYGVRGSIPTPGPDTVEYGGNTVCVSLQSQNGTHIILDSGTGIRLLGDELIKDTREIYILLSHNHWDHIQGFPFFVPAYMPNRKITIVPGVTESQAPDAILRQMDGSYFPVQYADLPSIVKVLPQHNDTWHYQDIYIERMAMNHPGGGSAYRLTVDGVKIVYAIDNELYPPNDPVTSFDEWVEFVAEVDYLIHDGQFIPSDYPLKMGWGHSQIKDALALAVQGKVKNLVIISHDPARTDKDLNQIAIDIGQKGFNFNTIIAHEGLVIK</sequence>
<feature type="domain" description="Metallo-beta-lactamase" evidence="1">
    <location>
        <begin position="62"/>
        <end position="234"/>
    </location>
</feature>
<organism evidence="2 3">
    <name type="scientific">Pseudoalteromonas luteoviolacea</name>
    <dbReference type="NCBI Taxonomy" id="43657"/>
    <lineage>
        <taxon>Bacteria</taxon>
        <taxon>Pseudomonadati</taxon>
        <taxon>Pseudomonadota</taxon>
        <taxon>Gammaproteobacteria</taxon>
        <taxon>Alteromonadales</taxon>
        <taxon>Pseudoalteromonadaceae</taxon>
        <taxon>Pseudoalteromonas</taxon>
    </lineage>
</organism>
<protein>
    <submittedName>
        <fullName evidence="2">Beta-lactamase</fullName>
    </submittedName>
</protein>
<dbReference type="OrthoDB" id="9803916at2"/>